<accession>A0A8J8P7H8</accession>
<evidence type="ECO:0000256" key="1">
    <source>
        <dbReference type="ARBA" id="ARBA00022741"/>
    </source>
</evidence>
<dbReference type="PROSITE" id="PS00107">
    <property type="entry name" value="PROTEIN_KINASE_ATP"/>
    <property type="match status" value="1"/>
</dbReference>
<keyword evidence="2 3" id="KW-0067">ATP-binding</keyword>
<feature type="binding site" evidence="3">
    <location>
        <position position="49"/>
    </location>
    <ligand>
        <name>ATP</name>
        <dbReference type="ChEBI" id="CHEBI:30616"/>
    </ligand>
</feature>
<dbReference type="AlphaFoldDB" id="A0A8J8P7H8"/>
<comment type="similarity">
    <text evidence="4">Belongs to the protein kinase superfamily.</text>
</comment>
<comment type="caution">
    <text evidence="7">The sequence shown here is derived from an EMBL/GenBank/DDBJ whole genome shotgun (WGS) entry which is preliminary data.</text>
</comment>
<dbReference type="Pfam" id="PF00069">
    <property type="entry name" value="Pkinase"/>
    <property type="match status" value="1"/>
</dbReference>
<keyword evidence="8" id="KW-1185">Reference proteome</keyword>
<proteinExistence type="inferred from homology"/>
<protein>
    <recommendedName>
        <fullName evidence="6">Protein kinase domain-containing protein</fullName>
    </recommendedName>
</protein>
<dbReference type="SMART" id="SM00220">
    <property type="entry name" value="S_TKc"/>
    <property type="match status" value="1"/>
</dbReference>
<dbReference type="EMBL" id="RRYP01000407">
    <property type="protein sequence ID" value="TNV87480.1"/>
    <property type="molecule type" value="Genomic_DNA"/>
</dbReference>
<dbReference type="InterPro" id="IPR008271">
    <property type="entry name" value="Ser/Thr_kinase_AS"/>
</dbReference>
<evidence type="ECO:0000256" key="2">
    <source>
        <dbReference type="ARBA" id="ARBA00022840"/>
    </source>
</evidence>
<sequence length="360" mass="41021">MGKDNTTQTINKEGSSGVNNPQENILGQGTYGKVYKAFSRTTGKPVAIKQINKKALILEELELQQHEIHLYRVMTDDNYKGTVRMLDVFEDHLQINVVLEFIEGKNLFHWIKSEKEVDEEKSRRLFREIVKVVGYVHSKGIVHRDIKLENIMLRQLPPSDPKLSAQQQESAKGKLLLQPKPTEDLPMEDYGGADPEFQVRLIDFGLSKVLIPGETSTDPYGTLAYCSPEIIAKRPHTQQTDVWSLGIVLYTLLTRRMPFVVSHDVEQTKNNILYRALNFENPLWQTVSEEAKDLLARMLEKDQRNRISCEGALRHPWLAKGTALAKDASYKGNKSNQYTEKRSQSGNVPNRVGSSYLKAR</sequence>
<keyword evidence="4" id="KW-0723">Serine/threonine-protein kinase</keyword>
<reference evidence="7" key="1">
    <citation type="submission" date="2019-06" db="EMBL/GenBank/DDBJ databases">
        <authorList>
            <person name="Zheng W."/>
        </authorList>
    </citation>
    <scope>NUCLEOTIDE SEQUENCE</scope>
    <source>
        <strain evidence="7">QDHG01</strain>
    </source>
</reference>
<dbReference type="GO" id="GO:0004674">
    <property type="term" value="F:protein serine/threonine kinase activity"/>
    <property type="evidence" value="ECO:0007669"/>
    <property type="project" value="UniProtKB-KW"/>
</dbReference>
<gene>
    <name evidence="7" type="ORF">FGO68_gene10575</name>
</gene>
<dbReference type="InterPro" id="IPR017441">
    <property type="entry name" value="Protein_kinase_ATP_BS"/>
</dbReference>
<dbReference type="OrthoDB" id="6070751at2759"/>
<keyword evidence="4" id="KW-0808">Transferase</keyword>
<evidence type="ECO:0000259" key="6">
    <source>
        <dbReference type="PROSITE" id="PS50011"/>
    </source>
</evidence>
<dbReference type="InterPro" id="IPR000719">
    <property type="entry name" value="Prot_kinase_dom"/>
</dbReference>
<feature type="domain" description="Protein kinase" evidence="6">
    <location>
        <begin position="20"/>
        <end position="318"/>
    </location>
</feature>
<evidence type="ECO:0000256" key="5">
    <source>
        <dbReference type="SAM" id="MobiDB-lite"/>
    </source>
</evidence>
<feature type="region of interest" description="Disordered" evidence="5">
    <location>
        <begin position="328"/>
        <end position="360"/>
    </location>
</feature>
<dbReference type="PROSITE" id="PS00108">
    <property type="entry name" value="PROTEIN_KINASE_ST"/>
    <property type="match status" value="1"/>
</dbReference>
<evidence type="ECO:0000313" key="8">
    <source>
        <dbReference type="Proteomes" id="UP000785679"/>
    </source>
</evidence>
<evidence type="ECO:0000256" key="4">
    <source>
        <dbReference type="RuleBase" id="RU000304"/>
    </source>
</evidence>
<feature type="compositionally biased region" description="Polar residues" evidence="5">
    <location>
        <begin position="332"/>
        <end position="348"/>
    </location>
</feature>
<evidence type="ECO:0000256" key="3">
    <source>
        <dbReference type="PROSITE-ProRule" id="PRU10141"/>
    </source>
</evidence>
<dbReference type="Gene3D" id="3.30.200.20">
    <property type="entry name" value="Phosphorylase Kinase, domain 1"/>
    <property type="match status" value="1"/>
</dbReference>
<dbReference type="Gene3D" id="1.10.510.10">
    <property type="entry name" value="Transferase(Phosphotransferase) domain 1"/>
    <property type="match status" value="1"/>
</dbReference>
<evidence type="ECO:0000313" key="7">
    <source>
        <dbReference type="EMBL" id="TNV87480.1"/>
    </source>
</evidence>
<dbReference type="SUPFAM" id="SSF56112">
    <property type="entry name" value="Protein kinase-like (PK-like)"/>
    <property type="match status" value="1"/>
</dbReference>
<organism evidence="7 8">
    <name type="scientific">Halteria grandinella</name>
    <dbReference type="NCBI Taxonomy" id="5974"/>
    <lineage>
        <taxon>Eukaryota</taxon>
        <taxon>Sar</taxon>
        <taxon>Alveolata</taxon>
        <taxon>Ciliophora</taxon>
        <taxon>Intramacronucleata</taxon>
        <taxon>Spirotrichea</taxon>
        <taxon>Stichotrichia</taxon>
        <taxon>Sporadotrichida</taxon>
        <taxon>Halteriidae</taxon>
        <taxon>Halteria</taxon>
    </lineage>
</organism>
<dbReference type="PANTHER" id="PTHR24347">
    <property type="entry name" value="SERINE/THREONINE-PROTEIN KINASE"/>
    <property type="match status" value="1"/>
</dbReference>
<dbReference type="InterPro" id="IPR011009">
    <property type="entry name" value="Kinase-like_dom_sf"/>
</dbReference>
<name>A0A8J8P7H8_HALGN</name>
<keyword evidence="1 3" id="KW-0547">Nucleotide-binding</keyword>
<keyword evidence="4" id="KW-0418">Kinase</keyword>
<dbReference type="GO" id="GO:0005524">
    <property type="term" value="F:ATP binding"/>
    <property type="evidence" value="ECO:0007669"/>
    <property type="project" value="UniProtKB-UniRule"/>
</dbReference>
<dbReference type="Proteomes" id="UP000785679">
    <property type="component" value="Unassembled WGS sequence"/>
</dbReference>
<feature type="region of interest" description="Disordered" evidence="5">
    <location>
        <begin position="1"/>
        <end position="23"/>
    </location>
</feature>
<dbReference type="PROSITE" id="PS50011">
    <property type="entry name" value="PROTEIN_KINASE_DOM"/>
    <property type="match status" value="1"/>
</dbReference>